<organism evidence="5 6">
    <name type="scientific">Noviherbaspirillum suwonense</name>
    <dbReference type="NCBI Taxonomy" id="1224511"/>
    <lineage>
        <taxon>Bacteria</taxon>
        <taxon>Pseudomonadati</taxon>
        <taxon>Pseudomonadota</taxon>
        <taxon>Betaproteobacteria</taxon>
        <taxon>Burkholderiales</taxon>
        <taxon>Oxalobacteraceae</taxon>
        <taxon>Noviherbaspirillum</taxon>
    </lineage>
</organism>
<evidence type="ECO:0000256" key="3">
    <source>
        <dbReference type="ARBA" id="ARBA00023002"/>
    </source>
</evidence>
<dbReference type="Pfam" id="PF03060">
    <property type="entry name" value="NMO"/>
    <property type="match status" value="2"/>
</dbReference>
<dbReference type="GO" id="GO:0051213">
    <property type="term" value="F:dioxygenase activity"/>
    <property type="evidence" value="ECO:0007669"/>
    <property type="project" value="UniProtKB-KW"/>
</dbReference>
<dbReference type="InterPro" id="IPR016102">
    <property type="entry name" value="Succinyl-CoA_synth-like"/>
</dbReference>
<dbReference type="PANTHER" id="PTHR32332">
    <property type="entry name" value="2-NITROPROPANE DIOXYGENASE"/>
    <property type="match status" value="1"/>
</dbReference>
<comment type="caution">
    <text evidence="5">The sequence shown here is derived from an EMBL/GenBank/DDBJ whole genome shotgun (WGS) entry which is preliminary data.</text>
</comment>
<proteinExistence type="predicted"/>
<dbReference type="Pfam" id="PF13549">
    <property type="entry name" value="ATP-grasp_5"/>
    <property type="match status" value="1"/>
</dbReference>
<reference evidence="5 6" key="1">
    <citation type="submission" date="2017-05" db="EMBL/GenBank/DDBJ databases">
        <authorList>
            <person name="Varghese N."/>
            <person name="Submissions S."/>
        </authorList>
    </citation>
    <scope>NUCLEOTIDE SEQUENCE [LARGE SCALE GENOMIC DNA]</scope>
    <source>
        <strain evidence="5 6">DSM 26001</strain>
    </source>
</reference>
<dbReference type="InterPro" id="IPR004136">
    <property type="entry name" value="NMO"/>
</dbReference>
<dbReference type="EMBL" id="FXUL01000024">
    <property type="protein sequence ID" value="SMP76337.1"/>
    <property type="molecule type" value="Genomic_DNA"/>
</dbReference>
<sequence length="751" mass="78701">MVIIDNWEAIVETAVLFSKSGPPKVEGVMASSGGAAVMAADKAEEIGLALPPPAAATSARLANVVPDFGSTANPCDLTAESLKSMQMYGDCIRAFAEDPGFAAVVVPMMSAYRPTTIELAQFLSGLADELDKPVCLVWINEWINGPGSEVYDASPRISMFHSMTRCIKALKLSTDHYHNRDRLLQEPALAAEGDAKTAREVFAGAAASGHGPALSESQSKRVLAAYGVRVTREILVANPASAVKAAVERAASELRNTAAALPDTPILNGILVQQMAERGVEMMIGARRDAQFGPLVVCGFGGVDVELTRDVAVALAPVNHSQARDMILSLRKAPLLNGFRNVPALDVDALAEAVCRVSALAADLRDAVSEIDVNPLILGRKGGVPVEALVIGNRGRPAMNAPSTAHPMSIDTPASKALGIRYPIVQSGLARISRAELAAAAVSAAGGMGQIAVAGMAEADLLRAEIRKTKQLTSAPFGVNFPVGHIKIDHLLDLVAEEGVAAVSFTGGNPKPYIDRLADTGISILVLVSGPEQAKKAEQAGAHVLATVGYEGGGHIGRTDVTNMVAIPLVKRAVNIPVLAGGGIADGFGMAAALALGAAGVEVGTRFIAVREASAHQNYKDAVIRAGADDTVVIKRSVGTPGRALANEWASKILDVEKAGGSRDHTRHGSRRRQRARDHRWRHAWKRRLAGSVGCSGRRHPGRSRSRATDGGRGGNRSRSLGPSDASSGTIKNREKSPDLVNWPAQRGRGI</sequence>
<evidence type="ECO:0000256" key="4">
    <source>
        <dbReference type="SAM" id="MobiDB-lite"/>
    </source>
</evidence>
<keyword evidence="5" id="KW-0223">Dioxygenase</keyword>
<dbReference type="Gene3D" id="3.20.20.70">
    <property type="entry name" value="Aldolase class I"/>
    <property type="match status" value="1"/>
</dbReference>
<dbReference type="CDD" id="cd04730">
    <property type="entry name" value="NPD_like"/>
    <property type="match status" value="1"/>
</dbReference>
<feature type="compositionally biased region" description="Basic residues" evidence="4">
    <location>
        <begin position="697"/>
        <end position="706"/>
    </location>
</feature>
<dbReference type="Gene3D" id="3.30.470.20">
    <property type="entry name" value="ATP-grasp fold, B domain"/>
    <property type="match status" value="1"/>
</dbReference>
<gene>
    <name evidence="5" type="ORF">SAMN06295970_12429</name>
</gene>
<keyword evidence="1" id="KW-0285">Flavoprotein</keyword>
<dbReference type="SUPFAM" id="SSF56059">
    <property type="entry name" value="Glutathione synthetase ATP-binding domain-like"/>
    <property type="match status" value="1"/>
</dbReference>
<evidence type="ECO:0000313" key="6">
    <source>
        <dbReference type="Proteomes" id="UP001158049"/>
    </source>
</evidence>
<keyword evidence="6" id="KW-1185">Reference proteome</keyword>
<keyword evidence="3" id="KW-0560">Oxidoreductase</keyword>
<dbReference type="Proteomes" id="UP001158049">
    <property type="component" value="Unassembled WGS sequence"/>
</dbReference>
<dbReference type="RefSeq" id="WP_283444745.1">
    <property type="nucleotide sequence ID" value="NZ_FXUL01000024.1"/>
</dbReference>
<dbReference type="SUPFAM" id="SSF52210">
    <property type="entry name" value="Succinyl-CoA synthetase domains"/>
    <property type="match status" value="1"/>
</dbReference>
<dbReference type="InterPro" id="IPR013785">
    <property type="entry name" value="Aldolase_TIM"/>
</dbReference>
<evidence type="ECO:0000256" key="2">
    <source>
        <dbReference type="ARBA" id="ARBA00022643"/>
    </source>
</evidence>
<dbReference type="SUPFAM" id="SSF51412">
    <property type="entry name" value="Inosine monophosphate dehydrogenase (IMPDH)"/>
    <property type="match status" value="1"/>
</dbReference>
<feature type="compositionally biased region" description="Basic residues" evidence="4">
    <location>
        <begin position="665"/>
        <end position="689"/>
    </location>
</feature>
<dbReference type="PANTHER" id="PTHR32332:SF20">
    <property type="entry name" value="2-NITROPROPANE DIOXYGENASE-LIKE PROTEIN"/>
    <property type="match status" value="1"/>
</dbReference>
<keyword evidence="2" id="KW-0288">FMN</keyword>
<feature type="region of interest" description="Disordered" evidence="4">
    <location>
        <begin position="659"/>
        <end position="751"/>
    </location>
</feature>
<protein>
    <submittedName>
        <fullName evidence="5">NAD(P)H-dependent flavin oxidoreductase YrpB, nitropropane dioxygenase family</fullName>
    </submittedName>
</protein>
<evidence type="ECO:0000256" key="1">
    <source>
        <dbReference type="ARBA" id="ARBA00022630"/>
    </source>
</evidence>
<name>A0ABY1QNK4_9BURK</name>
<dbReference type="Gene3D" id="3.40.50.261">
    <property type="entry name" value="Succinyl-CoA synthetase domains"/>
    <property type="match status" value="1"/>
</dbReference>
<accession>A0ABY1QNK4</accession>
<evidence type="ECO:0000313" key="5">
    <source>
        <dbReference type="EMBL" id="SMP76337.1"/>
    </source>
</evidence>